<comment type="caution">
    <text evidence="5">The sequence shown here is derived from an EMBL/GenBank/DDBJ whole genome shotgun (WGS) entry which is preliminary data.</text>
</comment>
<dbReference type="CDD" id="cd01392">
    <property type="entry name" value="HTH_LacI"/>
    <property type="match status" value="1"/>
</dbReference>
<evidence type="ECO:0000256" key="3">
    <source>
        <dbReference type="ARBA" id="ARBA00023163"/>
    </source>
</evidence>
<dbReference type="PROSITE" id="PS50932">
    <property type="entry name" value="HTH_LACI_2"/>
    <property type="match status" value="1"/>
</dbReference>
<dbReference type="RefSeq" id="WP_253579539.1">
    <property type="nucleotide sequence ID" value="NZ_JAMFTQ010000022.1"/>
</dbReference>
<dbReference type="InterPro" id="IPR028082">
    <property type="entry name" value="Peripla_BP_I"/>
</dbReference>
<evidence type="ECO:0000259" key="4">
    <source>
        <dbReference type="PROSITE" id="PS50932"/>
    </source>
</evidence>
<keyword evidence="6" id="KW-1185">Reference proteome</keyword>
<keyword evidence="3" id="KW-0804">Transcription</keyword>
<keyword evidence="1" id="KW-0805">Transcription regulation</keyword>
<dbReference type="SMART" id="SM00354">
    <property type="entry name" value="HTH_LACI"/>
    <property type="match status" value="1"/>
</dbReference>
<dbReference type="Pfam" id="PF00356">
    <property type="entry name" value="LacI"/>
    <property type="match status" value="1"/>
</dbReference>
<dbReference type="EMBL" id="JAMFTQ010000022">
    <property type="protein sequence ID" value="MCP1388692.1"/>
    <property type="molecule type" value="Genomic_DNA"/>
</dbReference>
<feature type="domain" description="HTH lacI-type" evidence="4">
    <location>
        <begin position="2"/>
        <end position="57"/>
    </location>
</feature>
<proteinExistence type="predicted"/>
<dbReference type="PANTHER" id="PTHR30146">
    <property type="entry name" value="LACI-RELATED TRANSCRIPTIONAL REPRESSOR"/>
    <property type="match status" value="1"/>
</dbReference>
<accession>A0ABT1G3T1</accession>
<evidence type="ECO:0000256" key="1">
    <source>
        <dbReference type="ARBA" id="ARBA00023015"/>
    </source>
</evidence>
<gene>
    <name evidence="5" type="ORF">M5J20_10950</name>
</gene>
<dbReference type="Gene3D" id="1.10.260.40">
    <property type="entry name" value="lambda repressor-like DNA-binding domains"/>
    <property type="match status" value="1"/>
</dbReference>
<organism evidence="5 6">
    <name type="scientific">Corynebacterium stercoris</name>
    <dbReference type="NCBI Taxonomy" id="2943490"/>
    <lineage>
        <taxon>Bacteria</taxon>
        <taxon>Bacillati</taxon>
        <taxon>Actinomycetota</taxon>
        <taxon>Actinomycetes</taxon>
        <taxon>Mycobacteriales</taxon>
        <taxon>Corynebacteriaceae</taxon>
        <taxon>Corynebacterium</taxon>
    </lineage>
</organism>
<reference evidence="5" key="1">
    <citation type="submission" date="2022-05" db="EMBL/GenBank/DDBJ databases">
        <title>Corynebacterium sp. TA-R-1 sp. nov., isolated from human feces.</title>
        <authorList>
            <person name="Shamsuzzaman M."/>
            <person name="Dahal R.H."/>
        </authorList>
    </citation>
    <scope>NUCLEOTIDE SEQUENCE</scope>
    <source>
        <strain evidence="5">TA-R-1</strain>
    </source>
</reference>
<evidence type="ECO:0000313" key="5">
    <source>
        <dbReference type="EMBL" id="MCP1388692.1"/>
    </source>
</evidence>
<dbReference type="InterPro" id="IPR010982">
    <property type="entry name" value="Lambda_DNA-bd_dom_sf"/>
</dbReference>
<dbReference type="SUPFAM" id="SSF47413">
    <property type="entry name" value="lambda repressor-like DNA-binding domains"/>
    <property type="match status" value="1"/>
</dbReference>
<evidence type="ECO:0000256" key="2">
    <source>
        <dbReference type="ARBA" id="ARBA00023125"/>
    </source>
</evidence>
<protein>
    <submittedName>
        <fullName evidence="5">Substrate-binding domain-containing protein</fullName>
    </submittedName>
</protein>
<dbReference type="InterPro" id="IPR000843">
    <property type="entry name" value="HTH_LacI"/>
</dbReference>
<dbReference type="Proteomes" id="UP001204000">
    <property type="component" value="Unassembled WGS sequence"/>
</dbReference>
<name>A0ABT1G3T1_9CORY</name>
<dbReference type="SUPFAM" id="SSF53822">
    <property type="entry name" value="Periplasmic binding protein-like I"/>
    <property type="match status" value="1"/>
</dbReference>
<dbReference type="Pfam" id="PF13407">
    <property type="entry name" value="Peripla_BP_4"/>
    <property type="match status" value="1"/>
</dbReference>
<dbReference type="PANTHER" id="PTHR30146:SF138">
    <property type="entry name" value="TRANSCRIPTIONAL REGULATORY PROTEIN"/>
    <property type="match status" value="1"/>
</dbReference>
<keyword evidence="2" id="KW-0238">DNA-binding</keyword>
<dbReference type="Gene3D" id="3.40.50.2300">
    <property type="match status" value="2"/>
</dbReference>
<evidence type="ECO:0000313" key="6">
    <source>
        <dbReference type="Proteomes" id="UP001204000"/>
    </source>
</evidence>
<sequence length="387" mass="38936">MPSLASIAAELGVSRTTVSNAYNHPDQLSAELRERILAAAERAGYSGPDPMARSLRTQRTGAIGVVLTEALSFAFEDRASVDFLAGLSSVPDYSLTLIPAGASVHDAIVDGIVVYSVADSDPQLLDARARGLPLVVCDQPKALDVPFVGIDDYAAARSSAQLLIDAGHTRIGILAKRMFSAPFNGVVGSGGGVGGVGGGVGGVGAAAPGGTEVAAADLDVQRERVQGALDVFAEAGIGPVPVVTRHLNDADSAADGARELLGLFPDLTAVFCTTDSMALGVVAAFGERVVGVGAGVSGAGGAGSGAGGPLSLVGFDGIDEALHRGITTVIQPNRQKGEEAAMLLRSLMERAGESGGASASVDRPVGQPAQIILETEISPGRTVAPPV</sequence>
<dbReference type="InterPro" id="IPR025997">
    <property type="entry name" value="SBP_2_dom"/>
</dbReference>